<evidence type="ECO:0000256" key="4">
    <source>
        <dbReference type="SAM" id="SignalP"/>
    </source>
</evidence>
<evidence type="ECO:0000256" key="1">
    <source>
        <dbReference type="ARBA" id="ARBA00005296"/>
    </source>
</evidence>
<dbReference type="Pfam" id="PF01849">
    <property type="entry name" value="NAC"/>
    <property type="match status" value="1"/>
</dbReference>
<dbReference type="SMART" id="SM01407">
    <property type="entry name" value="NAC"/>
    <property type="match status" value="1"/>
</dbReference>
<dbReference type="eggNOG" id="KOG2240">
    <property type="taxonomic scope" value="Eukaryota"/>
</dbReference>
<sequence length="878" mass="95276">MRPAVSRAAFASVLLAPRAVGVAARCASSSSSAASPSVAAATYDHASFIKEVAATDPPEHLNSLLNVLQARGEKLVSPGAKRGLIPLVVPLAESPAGMYTFRMEMPVVEVRNHGLWLLAKNVNQYIHRVLVEADINGYADDLWSAVGDSGKKLYTKGDFKESQMADLDAYLLKKVSALITGEFYTRDQFPGFGRPFVFNAEILKRVGRTTEAKDSARVALKSPWWTLGCSYEEAAELAGWEDEQIEFIREKVSEEGKREDLKKGKAPEQPPPSAMDEDFLILPKDEPFFYQDDLNLCDPEGTAFPAPYIGELGLLHPTTLGGDDDAEPEEAAAPLIFPQFIGDLFAQPPPPTPGGSVKAAPQFIGGGFSAQPPYHNGTGEGSGLPPAMSSGMEEAAHLAPSNAPLHPFDDVFDLLEPFDEVPRPEETEELFAYALELGEGNDDQWILGAAHLDANPNQTPCSLLSQFDADSLLGMNHQATIHNSAAATHQLVQEIPSSDTPPARAAADAMEMAELSRVADECGGEASMVWSSDEDKLLLDGLSRLANQDSVSMCMEIAYGLPKKTAMDVALRIRWFQSKDKSAAQAGVISRESAGGNTEKAQAQAGVRSKESTVGKTRKGKGIENPNKKRNKHALSERGQDCMSTKALIRDNSMLLDQIYDKLRTGQLACAPSMFDKVKTNVDAILAKMRAMGVNTDEYKIDLEALEEIKQGFHPSMNVDKLKKMAGAVRTGGKGSMRRKKKAVHKTTTTDDKRLQSTLKRVGVNNIPGIEEVNIFKDDVVIQFQNPKVQASIGANTWVVSGTPQTKRPDNLDNLRRLAEQFQKQVPSAEAGASAGNAQDDDDDVPELVPGETFEEAAEEKEPEEKKEAEAEEKKESS</sequence>
<dbReference type="CDD" id="cd22055">
    <property type="entry name" value="NAC_BTF3"/>
    <property type="match status" value="1"/>
</dbReference>
<feature type="region of interest" description="Disordered" evidence="3">
    <location>
        <begin position="823"/>
        <end position="878"/>
    </location>
</feature>
<dbReference type="InterPro" id="IPR002715">
    <property type="entry name" value="Nas_poly-pep-assoc_cplx_dom"/>
</dbReference>
<dbReference type="Gene3D" id="2.20.70.30">
    <property type="entry name" value="Nascent polypeptide-associated complex domain"/>
    <property type="match status" value="1"/>
</dbReference>
<feature type="domain" description="NAC-A/B" evidence="5">
    <location>
        <begin position="749"/>
        <end position="813"/>
    </location>
</feature>
<dbReference type="Proteomes" id="UP000026960">
    <property type="component" value="Chromosome 3"/>
</dbReference>
<name>A0A0D3FCT4_9ORYZ</name>
<feature type="compositionally biased region" description="Basic and acidic residues" evidence="3">
    <location>
        <begin position="863"/>
        <end position="878"/>
    </location>
</feature>
<comment type="subunit">
    <text evidence="2">Part of the nascent polypeptide-associated complex (NAC).</text>
</comment>
<evidence type="ECO:0000256" key="2">
    <source>
        <dbReference type="RuleBase" id="RU361272"/>
    </source>
</evidence>
<feature type="compositionally biased region" description="Basic residues" evidence="3">
    <location>
        <begin position="736"/>
        <end position="745"/>
    </location>
</feature>
<feature type="region of interest" description="Disordered" evidence="3">
    <location>
        <begin position="587"/>
        <end position="639"/>
    </location>
</feature>
<feature type="region of interest" description="Disordered" evidence="3">
    <location>
        <begin position="729"/>
        <end position="751"/>
    </location>
</feature>
<dbReference type="InterPro" id="IPR038187">
    <property type="entry name" value="NAC_A/B_dom_sf"/>
</dbReference>
<dbReference type="Gramene" id="OBART03G00740.1">
    <property type="protein sequence ID" value="OBART03G00740.1"/>
    <property type="gene ID" value="OBART03G00740"/>
</dbReference>
<dbReference type="PROSITE" id="PS51151">
    <property type="entry name" value="NAC_AB"/>
    <property type="match status" value="1"/>
</dbReference>
<reference evidence="6" key="2">
    <citation type="submission" date="2015-03" db="UniProtKB">
        <authorList>
            <consortium name="EnsemblPlants"/>
        </authorList>
    </citation>
    <scope>IDENTIFICATION</scope>
</reference>
<feature type="signal peptide" evidence="4">
    <location>
        <begin position="1"/>
        <end position="23"/>
    </location>
</feature>
<dbReference type="InterPro" id="IPR045287">
    <property type="entry name" value="PAB"/>
</dbReference>
<accession>A0A0D3FCT4</accession>
<feature type="compositionally biased region" description="Acidic residues" evidence="3">
    <location>
        <begin position="853"/>
        <end position="862"/>
    </location>
</feature>
<evidence type="ECO:0000313" key="7">
    <source>
        <dbReference type="Proteomes" id="UP000026960"/>
    </source>
</evidence>
<keyword evidence="4" id="KW-0732">Signal</keyword>
<proteinExistence type="inferred from homology"/>
<protein>
    <recommendedName>
        <fullName evidence="2">Nascent polypeptide-associated complex subunit beta</fullName>
    </recommendedName>
</protein>
<organism evidence="6">
    <name type="scientific">Oryza barthii</name>
    <dbReference type="NCBI Taxonomy" id="65489"/>
    <lineage>
        <taxon>Eukaryota</taxon>
        <taxon>Viridiplantae</taxon>
        <taxon>Streptophyta</taxon>
        <taxon>Embryophyta</taxon>
        <taxon>Tracheophyta</taxon>
        <taxon>Spermatophyta</taxon>
        <taxon>Magnoliopsida</taxon>
        <taxon>Liliopsida</taxon>
        <taxon>Poales</taxon>
        <taxon>Poaceae</taxon>
        <taxon>BOP clade</taxon>
        <taxon>Oryzoideae</taxon>
        <taxon>Oryzeae</taxon>
        <taxon>Oryzinae</taxon>
        <taxon>Oryza</taxon>
    </lineage>
</organism>
<feature type="region of interest" description="Disordered" evidence="3">
    <location>
        <begin position="368"/>
        <end position="402"/>
    </location>
</feature>
<keyword evidence="2" id="KW-0804">Transcription</keyword>
<comment type="similarity">
    <text evidence="1 2">Belongs to the NAC-beta family.</text>
</comment>
<dbReference type="PANTHER" id="PTHR35115:SF1">
    <property type="entry name" value="PROTEIN IN CHLOROPLAST ATPASE BIOGENESIS, CHLOROPLASTIC"/>
    <property type="match status" value="1"/>
</dbReference>
<dbReference type="AlphaFoldDB" id="A0A0D3FCT4"/>
<dbReference type="HOGENOM" id="CLU_015904_0_0_1"/>
<keyword evidence="7" id="KW-1185">Reference proteome</keyword>
<evidence type="ECO:0000256" key="3">
    <source>
        <dbReference type="SAM" id="MobiDB-lite"/>
    </source>
</evidence>
<keyword evidence="2" id="KW-0805">Transcription regulation</keyword>
<evidence type="ECO:0000259" key="5">
    <source>
        <dbReference type="PROSITE" id="PS51151"/>
    </source>
</evidence>
<feature type="chain" id="PRO_5002262068" description="Nascent polypeptide-associated complex subunit beta" evidence="4">
    <location>
        <begin position="24"/>
        <end position="878"/>
    </location>
</feature>
<dbReference type="EnsemblPlants" id="OBART03G00740.1">
    <property type="protein sequence ID" value="OBART03G00740.1"/>
    <property type="gene ID" value="OBART03G00740"/>
</dbReference>
<dbReference type="FunFam" id="2.20.70.30:FF:000001">
    <property type="entry name" value="Transcription factor BTF3 homolog"/>
    <property type="match status" value="1"/>
</dbReference>
<reference evidence="6" key="1">
    <citation type="journal article" date="2009" name="Rice">
        <title>De Novo Next Generation Sequencing of Plant Genomes.</title>
        <authorList>
            <person name="Rounsley S."/>
            <person name="Marri P.R."/>
            <person name="Yu Y."/>
            <person name="He R."/>
            <person name="Sisneros N."/>
            <person name="Goicoechea J.L."/>
            <person name="Lee S.J."/>
            <person name="Angelova A."/>
            <person name="Kudrna D."/>
            <person name="Luo M."/>
            <person name="Affourtit J."/>
            <person name="Desany B."/>
            <person name="Knight J."/>
            <person name="Niazi F."/>
            <person name="Egholm M."/>
            <person name="Wing R.A."/>
        </authorList>
    </citation>
    <scope>NUCLEOTIDE SEQUENCE [LARGE SCALE GENOMIC DNA]</scope>
    <source>
        <strain evidence="6">cv. IRGC 105608</strain>
    </source>
</reference>
<evidence type="ECO:0000313" key="6">
    <source>
        <dbReference type="EnsemblPlants" id="OBART03G00740.1"/>
    </source>
</evidence>
<dbReference type="PaxDb" id="65489-OBART03G00740.1"/>
<dbReference type="PANTHER" id="PTHR35115">
    <property type="entry name" value="CYCLIN DELTA-3"/>
    <property type="match status" value="1"/>
</dbReference>